<comment type="caution">
    <text evidence="17">The sequence shown here is derived from an EMBL/GenBank/DDBJ whole genome shotgun (WGS) entry which is preliminary data.</text>
</comment>
<dbReference type="PANTHER" id="PTHR12989">
    <property type="entry name" value="ALPHA-1,2-GLUCOSYLTRANSFERASE ALG10"/>
    <property type="match status" value="1"/>
</dbReference>
<evidence type="ECO:0000256" key="15">
    <source>
        <dbReference type="SAM" id="MobiDB-lite"/>
    </source>
</evidence>
<name>A0A3D8SYX4_9HELO</name>
<feature type="region of interest" description="Disordered" evidence="15">
    <location>
        <begin position="495"/>
        <end position="516"/>
    </location>
</feature>
<comment type="function">
    <text evidence="13">Dol-P-Glc:Glc(2)Man(9)GlcNAc(2)-PP-Dol alpha-1,2-glucosyltransferase that operates in the biosynthetic pathway of dolichol-linked oligosaccharides, the glycan precursors employed in protein asparagine (N)-glycosylation. The assembly of dolichol-linked oligosaccharides begins on the cytosolic side of the endoplasmic reticulum membrane and finishes in its lumen. The sequential addition of sugars to dolichol pyrophosphate produces dolichol-linked oligosaccharides containing fourteen sugars, including two GlcNAcs, nine mannoses and three glucoses. Once assembled, the oligosaccharide is transferred from the lipid to nascent proteins by oligosaccharyltransferases. In the lumen of the endoplasmic reticulum, adds the third and last glucose residue from dolichyl phosphate glucose (Dol-P-Glc) onto the lipid-linked oligosaccharide intermediate Glc(2)Man(9)GlcNAc(2)-PP-Dol to produce Glc(3)Man(9)GlcNAc(2)-PP-Dol.</text>
</comment>
<feature type="transmembrane region" description="Helical" evidence="16">
    <location>
        <begin position="522"/>
        <end position="541"/>
    </location>
</feature>
<feature type="transmembrane region" description="Helical" evidence="16">
    <location>
        <begin position="181"/>
        <end position="203"/>
    </location>
</feature>
<dbReference type="Pfam" id="PF04922">
    <property type="entry name" value="DIE2_ALG10"/>
    <property type="match status" value="1"/>
</dbReference>
<evidence type="ECO:0000256" key="14">
    <source>
        <dbReference type="ARBA" id="ARBA00048064"/>
    </source>
</evidence>
<keyword evidence="10 16" id="KW-1133">Transmembrane helix</keyword>
<evidence type="ECO:0000256" key="16">
    <source>
        <dbReference type="SAM" id="Phobius"/>
    </source>
</evidence>
<comment type="pathway">
    <text evidence="2">Protein modification; protein glycosylation.</text>
</comment>
<feature type="transmembrane region" description="Helical" evidence="16">
    <location>
        <begin position="37"/>
        <end position="54"/>
    </location>
</feature>
<evidence type="ECO:0000256" key="1">
    <source>
        <dbReference type="ARBA" id="ARBA00004477"/>
    </source>
</evidence>
<evidence type="ECO:0000256" key="7">
    <source>
        <dbReference type="ARBA" id="ARBA00022679"/>
    </source>
</evidence>
<evidence type="ECO:0000256" key="3">
    <source>
        <dbReference type="ARBA" id="ARBA00010600"/>
    </source>
</evidence>
<dbReference type="UniPathway" id="UPA00378"/>
<feature type="transmembrane region" description="Helical" evidence="16">
    <location>
        <begin position="299"/>
        <end position="317"/>
    </location>
</feature>
<dbReference type="EC" id="2.4.1.256" evidence="4"/>
<dbReference type="Proteomes" id="UP000256328">
    <property type="component" value="Unassembled WGS sequence"/>
</dbReference>
<proteinExistence type="inferred from homology"/>
<protein>
    <recommendedName>
        <fullName evidence="5">Dol-P-Glc:Glc(2)Man(9)GlcNAc(2)-PP-Dol alpha-1,2-glucosyltransferase</fullName>
        <ecNumber evidence="4">2.4.1.256</ecNumber>
    </recommendedName>
    <alternativeName>
        <fullName evidence="12">Asparagine-linked glycosylation protein 10</fullName>
    </alternativeName>
</protein>
<evidence type="ECO:0000256" key="9">
    <source>
        <dbReference type="ARBA" id="ARBA00022824"/>
    </source>
</evidence>
<dbReference type="OrthoDB" id="4769at2759"/>
<keyword evidence="6" id="KW-0328">Glycosyltransferase</keyword>
<dbReference type="GO" id="GO:0005789">
    <property type="term" value="C:endoplasmic reticulum membrane"/>
    <property type="evidence" value="ECO:0007669"/>
    <property type="project" value="UniProtKB-SubCell"/>
</dbReference>
<evidence type="ECO:0000313" key="17">
    <source>
        <dbReference type="EMBL" id="RDW90968.1"/>
    </source>
</evidence>
<dbReference type="AlphaFoldDB" id="A0A3D8SYX4"/>
<dbReference type="GO" id="GO:0006488">
    <property type="term" value="P:dolichol-linked oligosaccharide biosynthetic process"/>
    <property type="evidence" value="ECO:0007669"/>
    <property type="project" value="InterPro"/>
</dbReference>
<keyword evidence="8 16" id="KW-0812">Transmembrane</keyword>
<dbReference type="InterPro" id="IPR016900">
    <property type="entry name" value="Alg10"/>
</dbReference>
<feature type="transmembrane region" description="Helical" evidence="16">
    <location>
        <begin position="409"/>
        <end position="430"/>
    </location>
</feature>
<comment type="catalytic activity">
    <reaction evidence="14">
        <text>an alpha-D-Glc-(1-&gt;3)-alpha-D-Glc-(1-&gt;3)-alpha-D-Man-(1-&gt;2)-alpha-D-Man-(1-&gt;2)-alpha-D-Man-(1-&gt;3)-[alpha-D-Man-(1-&gt;2)-alpha-D-Man-(1-&gt;3)-[alpha-D-Man-(1-&gt;2)-alpha-D-Man-(1-&gt;6)]-alpha-D-Man-(1-&gt;6)]-beta-D-Man-(1-&gt;4)-beta-D-GlcNAc-(1-&gt;4)-alpha-D-GlcNAc-diphospho-di-trans,poly-cis-dolichol + a di-trans,poly-cis-dolichyl beta-D-glucosyl phosphate = a alpha-D-Glc-(1-&gt;2)-alpha-D-Glc-(1-&gt;3)-alpha-D-Glc-(1-&gt;3)-alpha-D-Man-(1-&gt;2)-alpha-D-Man-(1-&gt;2)-alpha-D-Man-(1-&gt;3)-[alpha-D-Man-(1-&gt;2)-alpha-D-Man-(1-&gt;3)-[alpha-D-Man-(1-&gt;2)-alpha-D-Man-(1-&gt;6)]-alpha-D-Man-(1-&gt;6)]-beta-D-Man-(1-&gt;4)-beta-D-GlcNAc-(1-&gt;4)-alpha-D-GlcNAc-diphospho-di-trans,poly-cis-dolichol + a di-trans,poly-cis-dolichyl phosphate + H(+)</text>
        <dbReference type="Rhea" id="RHEA:29543"/>
        <dbReference type="Rhea" id="RHEA-COMP:19498"/>
        <dbReference type="Rhea" id="RHEA-COMP:19502"/>
        <dbReference type="Rhea" id="RHEA-COMP:19512"/>
        <dbReference type="Rhea" id="RHEA-COMP:19522"/>
        <dbReference type="ChEBI" id="CHEBI:15378"/>
        <dbReference type="ChEBI" id="CHEBI:57525"/>
        <dbReference type="ChEBI" id="CHEBI:57683"/>
        <dbReference type="ChEBI" id="CHEBI:132522"/>
        <dbReference type="ChEBI" id="CHEBI:132523"/>
        <dbReference type="EC" id="2.4.1.256"/>
    </reaction>
    <physiologicalReaction direction="left-to-right" evidence="14">
        <dbReference type="Rhea" id="RHEA:29544"/>
    </physiologicalReaction>
</comment>
<comment type="subcellular location">
    <subcellularLocation>
        <location evidence="1">Endoplasmic reticulum membrane</location>
        <topology evidence="1">Multi-pass membrane protein</topology>
    </subcellularLocation>
</comment>
<evidence type="ECO:0000256" key="2">
    <source>
        <dbReference type="ARBA" id="ARBA00004922"/>
    </source>
</evidence>
<evidence type="ECO:0000256" key="13">
    <source>
        <dbReference type="ARBA" id="ARBA00044727"/>
    </source>
</evidence>
<feature type="compositionally biased region" description="Polar residues" evidence="15">
    <location>
        <begin position="495"/>
        <end position="508"/>
    </location>
</feature>
<evidence type="ECO:0000256" key="12">
    <source>
        <dbReference type="ARBA" id="ARBA00032069"/>
    </source>
</evidence>
<dbReference type="PANTHER" id="PTHR12989:SF10">
    <property type="entry name" value="DOL-P-GLC:GLC(2)MAN(9)GLCNAC(2)-PP-DOL ALPHA-1,2-GLUCOSYLTRANSFERASE-RELATED"/>
    <property type="match status" value="1"/>
</dbReference>
<keyword evidence="18" id="KW-1185">Reference proteome</keyword>
<organism evidence="17 18">
    <name type="scientific">Coleophoma crateriformis</name>
    <dbReference type="NCBI Taxonomy" id="565419"/>
    <lineage>
        <taxon>Eukaryota</taxon>
        <taxon>Fungi</taxon>
        <taxon>Dikarya</taxon>
        <taxon>Ascomycota</taxon>
        <taxon>Pezizomycotina</taxon>
        <taxon>Leotiomycetes</taxon>
        <taxon>Helotiales</taxon>
        <taxon>Dermateaceae</taxon>
        <taxon>Coleophoma</taxon>
    </lineage>
</organism>
<keyword evidence="7" id="KW-0808">Transferase</keyword>
<feature type="transmembrane region" description="Helical" evidence="16">
    <location>
        <begin position="360"/>
        <end position="379"/>
    </location>
</feature>
<feature type="transmembrane region" description="Helical" evidence="16">
    <location>
        <begin position="579"/>
        <end position="598"/>
    </location>
</feature>
<feature type="transmembrane region" description="Helical" evidence="16">
    <location>
        <begin position="329"/>
        <end position="348"/>
    </location>
</feature>
<evidence type="ECO:0000313" key="18">
    <source>
        <dbReference type="Proteomes" id="UP000256328"/>
    </source>
</evidence>
<accession>A0A3D8SYX4</accession>
<gene>
    <name evidence="17" type="ORF">BP5796_02133</name>
</gene>
<keyword evidence="11 16" id="KW-0472">Membrane</keyword>
<evidence type="ECO:0000256" key="10">
    <source>
        <dbReference type="ARBA" id="ARBA00022989"/>
    </source>
</evidence>
<feature type="transmembrane region" description="Helical" evidence="16">
    <location>
        <begin position="461"/>
        <end position="482"/>
    </location>
</feature>
<sequence length="616" mass="67861">MTTSWNPISWLSGTTLLEESHAPPAAATSPIPKSKKILIALIYGSIIAPAWFWVSQVTKQVPEPYLDEVFHIPQAQAYCDGKYGVWDPKLTTPPGLYGFATLFAKLVGGGVCNVYTLRLFNTVVLLLAMAYASACRDLISRLSSTAQPFAITRAWLNSHAFISLDTVHTAVNIALFPPLFFFSGLFYTDILSTAVVLCMYMAFLRRPGAYENSAAGSIRLYVIGLVALTMRQTNIFWVAVFMGGLEAVRTVKAISGASSTGPSKVPGSMEELVAAVERYKIGQIHDVELSQADIPGKTFANLNFVLCIVSIAVAILYNPVLVLTRSWPYIALLVSFASFVIWNGGVVLGDKSNHVATIHLPQLLYLSAFTAFFSFPLLLPSALDLLPGFITARLPNFVQPPSTPSPNSIIKRALNVSILALCLLVTLATIRVNTIIHPFTLADNRHYVFYVFRYTILRHPLFRYLLAPVYLLSGWLAFQTLAGFPAPAYSPSAGERSQVSKAPNTHTAAPQRDAAPRGPTTSFLLIFTLATALSLITAPLVEPRYFIVPWVLWRVQLPSLPAREKGNAAGGGRSRDYRLYLETVWFLAINAVTGYIFLYKGFTWVQEEGKVQRFMW</sequence>
<comment type="similarity">
    <text evidence="3">Belongs to the ALG10 glucosyltransferase family.</text>
</comment>
<dbReference type="GO" id="GO:0106073">
    <property type="term" value="F:dolichyl pyrophosphate Glc2Man9GlcNAc2 alpha-1,2-glucosyltransferase activity"/>
    <property type="evidence" value="ECO:0007669"/>
    <property type="project" value="UniProtKB-EC"/>
</dbReference>
<keyword evidence="9" id="KW-0256">Endoplasmic reticulum</keyword>
<evidence type="ECO:0000256" key="11">
    <source>
        <dbReference type="ARBA" id="ARBA00023136"/>
    </source>
</evidence>
<evidence type="ECO:0000256" key="4">
    <source>
        <dbReference type="ARBA" id="ARBA00011967"/>
    </source>
</evidence>
<evidence type="ECO:0000256" key="6">
    <source>
        <dbReference type="ARBA" id="ARBA00022676"/>
    </source>
</evidence>
<evidence type="ECO:0000256" key="8">
    <source>
        <dbReference type="ARBA" id="ARBA00022692"/>
    </source>
</evidence>
<evidence type="ECO:0000256" key="5">
    <source>
        <dbReference type="ARBA" id="ARBA00018512"/>
    </source>
</evidence>
<dbReference type="EMBL" id="PDLN01000003">
    <property type="protein sequence ID" value="RDW90968.1"/>
    <property type="molecule type" value="Genomic_DNA"/>
</dbReference>
<reference evidence="17 18" key="1">
    <citation type="journal article" date="2018" name="IMA Fungus">
        <title>IMA Genome-F 9: Draft genome sequence of Annulohypoxylon stygium, Aspergillus mulundensis, Berkeleyomyces basicola (syn. Thielaviopsis basicola), Ceratocystis smalleyi, two Cercospora beticola strains, Coleophoma cylindrospora, Fusarium fracticaudum, Phialophora cf. hyalina, and Morchella septimelata.</title>
        <authorList>
            <person name="Wingfield B.D."/>
            <person name="Bills G.F."/>
            <person name="Dong Y."/>
            <person name="Huang W."/>
            <person name="Nel W.J."/>
            <person name="Swalarsk-Parry B.S."/>
            <person name="Vaghefi N."/>
            <person name="Wilken P.M."/>
            <person name="An Z."/>
            <person name="de Beer Z.W."/>
            <person name="De Vos L."/>
            <person name="Chen L."/>
            <person name="Duong T.A."/>
            <person name="Gao Y."/>
            <person name="Hammerbacher A."/>
            <person name="Kikkert J.R."/>
            <person name="Li Y."/>
            <person name="Li H."/>
            <person name="Li K."/>
            <person name="Li Q."/>
            <person name="Liu X."/>
            <person name="Ma X."/>
            <person name="Naidoo K."/>
            <person name="Pethybridge S.J."/>
            <person name="Sun J."/>
            <person name="Steenkamp E.T."/>
            <person name="van der Nest M.A."/>
            <person name="van Wyk S."/>
            <person name="Wingfield M.J."/>
            <person name="Xiong C."/>
            <person name="Yue Q."/>
            <person name="Zhang X."/>
        </authorList>
    </citation>
    <scope>NUCLEOTIDE SEQUENCE [LARGE SCALE GENOMIC DNA]</scope>
    <source>
        <strain evidence="17 18">BP5796</strain>
    </source>
</reference>